<sequence>MTTTDNLLAIFSRLRPNVRKGSWVSLAAYPYVVLIGCQSDILVMMPSKDQNSCEVVAHITDLPSAPRYICPLLAEGRLRLVVGCEGGTIIVMDFGERASHWKVVQRLNAPAEIAAIAIVPNTILVASEATLWSFSGSDLKKEFQTRNGEVITQVESTEDGSAVLLLRQGGGLRLAMAPAGSGMSVSYGPPFPPGTTVHRIVSQGQARRITKVLCLVTTSRGATVFECGFHADAARAPKLRPVAYLESRSDINSTLLLTNQNPELILALLWTSDEVRIRARLSNSKNDEMRACISMEGDKADRGDKRGVDDTQREDFRTDIAPLGVGYDEALRSPVLLLLVYPKIQPSTPSIVTVILNALHKETSSITTATTKSSPVEVHVSAHNHHVSSARYNASDEQADMPAQARDGPWQDWRLWSQFSSSWRNITKEGNQTSHKEVSPHDNPRPKDACPHLGHWLGTSRLEESPLDPWHNHLASPYRTIEHSRRSQNYRRNILQRAKLSRCRPELADLTNEQKQLLNEPMDLPRRSLSYGTIYTMSRMEKEEFFKKIIAPVPNPSKSFHKKIARIRIKSCTGKLEHWLVGQKLAAGAYEAAGKVELPA</sequence>
<name>A0A7J6LFA8_PERCH</name>
<keyword evidence="3" id="KW-1185">Reference proteome</keyword>
<feature type="compositionally biased region" description="Basic and acidic residues" evidence="1">
    <location>
        <begin position="434"/>
        <end position="450"/>
    </location>
</feature>
<feature type="region of interest" description="Disordered" evidence="1">
    <location>
        <begin position="429"/>
        <end position="452"/>
    </location>
</feature>
<accession>A0A7J6LFA8</accession>
<dbReference type="OrthoDB" id="422087at2759"/>
<dbReference type="EMBL" id="JAAPAO010000531">
    <property type="protein sequence ID" value="KAF4657641.1"/>
    <property type="molecule type" value="Genomic_DNA"/>
</dbReference>
<dbReference type="SUPFAM" id="SSF50978">
    <property type="entry name" value="WD40 repeat-like"/>
    <property type="match status" value="1"/>
</dbReference>
<organism evidence="2 3">
    <name type="scientific">Perkinsus chesapeaki</name>
    <name type="common">Clam parasite</name>
    <name type="synonym">Perkinsus andrewsi</name>
    <dbReference type="NCBI Taxonomy" id="330153"/>
    <lineage>
        <taxon>Eukaryota</taxon>
        <taxon>Sar</taxon>
        <taxon>Alveolata</taxon>
        <taxon>Perkinsozoa</taxon>
        <taxon>Perkinsea</taxon>
        <taxon>Perkinsida</taxon>
        <taxon>Perkinsidae</taxon>
        <taxon>Perkinsus</taxon>
    </lineage>
</organism>
<dbReference type="AlphaFoldDB" id="A0A7J6LFA8"/>
<comment type="caution">
    <text evidence="2">The sequence shown here is derived from an EMBL/GenBank/DDBJ whole genome shotgun (WGS) entry which is preliminary data.</text>
</comment>
<reference evidence="2 3" key="1">
    <citation type="submission" date="2020-04" db="EMBL/GenBank/DDBJ databases">
        <title>Perkinsus chesapeaki whole genome sequence.</title>
        <authorList>
            <person name="Bogema D.R."/>
        </authorList>
    </citation>
    <scope>NUCLEOTIDE SEQUENCE [LARGE SCALE GENOMIC DNA]</scope>
    <source>
        <strain evidence="2">ATCC PRA-425</strain>
    </source>
</reference>
<protein>
    <submittedName>
        <fullName evidence="2">Uncharacterized protein</fullName>
    </submittedName>
</protein>
<gene>
    <name evidence="2" type="ORF">FOL47_008365</name>
</gene>
<evidence type="ECO:0000313" key="3">
    <source>
        <dbReference type="Proteomes" id="UP000591131"/>
    </source>
</evidence>
<dbReference type="InterPro" id="IPR036322">
    <property type="entry name" value="WD40_repeat_dom_sf"/>
</dbReference>
<evidence type="ECO:0000313" key="2">
    <source>
        <dbReference type="EMBL" id="KAF4657641.1"/>
    </source>
</evidence>
<dbReference type="Proteomes" id="UP000591131">
    <property type="component" value="Unassembled WGS sequence"/>
</dbReference>
<proteinExistence type="predicted"/>
<evidence type="ECO:0000256" key="1">
    <source>
        <dbReference type="SAM" id="MobiDB-lite"/>
    </source>
</evidence>